<evidence type="ECO:0008006" key="3">
    <source>
        <dbReference type="Google" id="ProtNLM"/>
    </source>
</evidence>
<feature type="non-terminal residue" evidence="1">
    <location>
        <position position="204"/>
    </location>
</feature>
<dbReference type="GeneID" id="19305249"/>
<reference evidence="1 2" key="1">
    <citation type="journal article" date="2012" name="Science">
        <title>The Paleozoic origin of enzymatic lignin decomposition reconstructed from 31 fungal genomes.</title>
        <authorList>
            <person name="Floudas D."/>
            <person name="Binder M."/>
            <person name="Riley R."/>
            <person name="Barry K."/>
            <person name="Blanchette R.A."/>
            <person name="Henrissat B."/>
            <person name="Martinez A.T."/>
            <person name="Otillar R."/>
            <person name="Spatafora J.W."/>
            <person name="Yadav J.S."/>
            <person name="Aerts A."/>
            <person name="Benoit I."/>
            <person name="Boyd A."/>
            <person name="Carlson A."/>
            <person name="Copeland A."/>
            <person name="Coutinho P.M."/>
            <person name="de Vries R.P."/>
            <person name="Ferreira P."/>
            <person name="Findley K."/>
            <person name="Foster B."/>
            <person name="Gaskell J."/>
            <person name="Glotzer D."/>
            <person name="Gorecki P."/>
            <person name="Heitman J."/>
            <person name="Hesse C."/>
            <person name="Hori C."/>
            <person name="Igarashi K."/>
            <person name="Jurgens J.A."/>
            <person name="Kallen N."/>
            <person name="Kersten P."/>
            <person name="Kohler A."/>
            <person name="Kuees U."/>
            <person name="Kumar T.K.A."/>
            <person name="Kuo A."/>
            <person name="LaButti K."/>
            <person name="Larrondo L.F."/>
            <person name="Lindquist E."/>
            <person name="Ling A."/>
            <person name="Lombard V."/>
            <person name="Lucas S."/>
            <person name="Lundell T."/>
            <person name="Martin R."/>
            <person name="McLaughlin D.J."/>
            <person name="Morgenstern I."/>
            <person name="Morin E."/>
            <person name="Murat C."/>
            <person name="Nagy L.G."/>
            <person name="Nolan M."/>
            <person name="Ohm R.A."/>
            <person name="Patyshakuliyeva A."/>
            <person name="Rokas A."/>
            <person name="Ruiz-Duenas F.J."/>
            <person name="Sabat G."/>
            <person name="Salamov A."/>
            <person name="Samejima M."/>
            <person name="Schmutz J."/>
            <person name="Slot J.C."/>
            <person name="St John F."/>
            <person name="Stenlid J."/>
            <person name="Sun H."/>
            <person name="Sun S."/>
            <person name="Syed K."/>
            <person name="Tsang A."/>
            <person name="Wiebenga A."/>
            <person name="Young D."/>
            <person name="Pisabarro A."/>
            <person name="Eastwood D.C."/>
            <person name="Martin F."/>
            <person name="Cullen D."/>
            <person name="Grigoriev I.V."/>
            <person name="Hibbett D.S."/>
        </authorList>
    </citation>
    <scope>NUCLEOTIDE SEQUENCE [LARGE SCALE GENOMIC DNA]</scope>
    <source>
        <strain evidence="1 2">ATCC 11539</strain>
    </source>
</reference>
<gene>
    <name evidence="1" type="ORF">GLOTRDRAFT_28428</name>
</gene>
<feature type="non-terminal residue" evidence="1">
    <location>
        <position position="1"/>
    </location>
</feature>
<dbReference type="KEGG" id="gtr:GLOTRDRAFT_28428"/>
<sequence>LLRDSDKLSGFSIPGIKDKVLVTLFSDDTTIYLRESDRLADLNDILNLWCKASGATFNTEKTEIIPIGRLAHRQHVLSSRRLHVDDPPLPLSIHIAKDGEAIRSLGAWIGNLISNATPWEPIIDKIQLTLNRFQQSHPTLFAKCHMIQWTVGGMSQYLTKVQGMPKHIAQALEKLTRGFIWEDAAHPPIALAHLYKPRRQGGID</sequence>
<dbReference type="RefSeq" id="XP_007870991.1">
    <property type="nucleotide sequence ID" value="XM_007872800.1"/>
</dbReference>
<dbReference type="HOGENOM" id="CLU_077575_1_0_1"/>
<dbReference type="EMBL" id="KB469315">
    <property type="protein sequence ID" value="EPQ50507.1"/>
    <property type="molecule type" value="Genomic_DNA"/>
</dbReference>
<proteinExistence type="predicted"/>
<dbReference type="eggNOG" id="ENOG502SCY7">
    <property type="taxonomic scope" value="Eukaryota"/>
</dbReference>
<dbReference type="OrthoDB" id="2205812at2759"/>
<dbReference type="OMA" id="ARWENTH"/>
<name>S7PT71_GLOTA</name>
<dbReference type="Proteomes" id="UP000030669">
    <property type="component" value="Unassembled WGS sequence"/>
</dbReference>
<organism evidence="1 2">
    <name type="scientific">Gloeophyllum trabeum (strain ATCC 11539 / FP-39264 / Madison 617)</name>
    <name type="common">Brown rot fungus</name>
    <dbReference type="NCBI Taxonomy" id="670483"/>
    <lineage>
        <taxon>Eukaryota</taxon>
        <taxon>Fungi</taxon>
        <taxon>Dikarya</taxon>
        <taxon>Basidiomycota</taxon>
        <taxon>Agaricomycotina</taxon>
        <taxon>Agaricomycetes</taxon>
        <taxon>Gloeophyllales</taxon>
        <taxon>Gloeophyllaceae</taxon>
        <taxon>Gloeophyllum</taxon>
    </lineage>
</organism>
<evidence type="ECO:0000313" key="1">
    <source>
        <dbReference type="EMBL" id="EPQ50507.1"/>
    </source>
</evidence>
<keyword evidence="2" id="KW-1185">Reference proteome</keyword>
<accession>S7PT71</accession>
<dbReference type="AlphaFoldDB" id="S7PT71"/>
<evidence type="ECO:0000313" key="2">
    <source>
        <dbReference type="Proteomes" id="UP000030669"/>
    </source>
</evidence>
<protein>
    <recommendedName>
        <fullName evidence="3">Reverse transcriptase domain-containing protein</fullName>
    </recommendedName>
</protein>